<dbReference type="OrthoDB" id="9762792at2"/>
<organism evidence="2 3">
    <name type="scientific">Adhaeribacter pallidiroseus</name>
    <dbReference type="NCBI Taxonomy" id="2072847"/>
    <lineage>
        <taxon>Bacteria</taxon>
        <taxon>Pseudomonadati</taxon>
        <taxon>Bacteroidota</taxon>
        <taxon>Cytophagia</taxon>
        <taxon>Cytophagales</taxon>
        <taxon>Hymenobacteraceae</taxon>
        <taxon>Adhaeribacter</taxon>
    </lineage>
</organism>
<sequence>MQTFLHQAAESIYRQHAENISQICVILPTRRASIYFKNALAQVATEGIWSPEVSSMEDFVTRLARVEVLEPIHLQLDLFDIMQELDPNIEFDQYVTWANTLLEDFSRMDQEVVNTNKLFEYLSEAKALERWDPKRAGFDISPMLKKYFKLWDNLQEAYTRLKKKLKAEKQAYIGMAYRHVAENVLDMVQKTTCHQFIFVGLNALSRSEQIIIRTLLKEHKAEVLFDSDEFYMDEQTQNRAGYFLKKYKKQWQLPDWKWQQNHLLTSTKEINAIAVANASMQGKVAGQLLQQIRQENPQAQVAIILPDETMLLPVLHSISEAIPDYNVTMGLTFKGTPLYNLIDLLFELHLTGVIQPNDAGYKVNRYHYLTVQKILSHPFIRRYEQYYNTVTEDAAEQNLISQVLADIITQNKVLVSAKELIDAGKEHPIFKALFRTWRNCDDIIASFYNLIDLLKQVYQFQAENPIETEYLYIFYTLVKRLDSIFDCREQRISVRSFKKFLYENIAQTRLPFSGEPISDIQVMGFLETRALDFENLIILSVNENVLPQPKSHKSLMPYDVLKTFGLPTYAEQESITSYYFYRLLQRAKRINLLYILPSDTYGSGEKSRFILQLQHHLVPANPNITFRELTAAVEQHESKTYEPDIVIQKDEQVLASLKKALQKGLYPSHLNMYINCSLQYYFNKIAGLKETDDIEEKIGADQFGNIVHKVLEDYFKPFREKNLLVTAQDIDRMRAVLPQRVQLAFKTGTLGNVPEQGMNYLLLKVATQVLETYLKKQAESPDLPLRIISLEQVLETVLEVNLDDEVIQVKIAGKADRIDRTAKATRVIDYKTGLVNAADLKIKQEHVAENLLTNRKYEKVRQLWLYRYLIAKKMQSEGSLDNSLFQPEIEAGIISFRNLNAGFMTSDIAFSENKPESINEYIQHSEEYLSAFVQDMLNPAIPIRKTHDLEVCQYCIYRGICAR</sequence>
<keyword evidence="3" id="KW-1185">Reference proteome</keyword>
<evidence type="ECO:0000313" key="2">
    <source>
        <dbReference type="EMBL" id="RDC62644.1"/>
    </source>
</evidence>
<dbReference type="InterPro" id="IPR011604">
    <property type="entry name" value="PDDEXK-like_dom_sf"/>
</dbReference>
<dbReference type="InterPro" id="IPR027417">
    <property type="entry name" value="P-loop_NTPase"/>
</dbReference>
<dbReference type="RefSeq" id="WP_115372059.1">
    <property type="nucleotide sequence ID" value="NZ_QASA01000001.1"/>
</dbReference>
<name>A0A369QD74_9BACT</name>
<evidence type="ECO:0000313" key="3">
    <source>
        <dbReference type="Proteomes" id="UP000253919"/>
    </source>
</evidence>
<dbReference type="Proteomes" id="UP000253919">
    <property type="component" value="Unassembled WGS sequence"/>
</dbReference>
<dbReference type="AlphaFoldDB" id="A0A369QD74"/>
<comment type="caution">
    <text evidence="2">The sequence shown here is derived from an EMBL/GenBank/DDBJ whole genome shotgun (WGS) entry which is preliminary data.</text>
</comment>
<feature type="domain" description="PD-(D/E)XK endonuclease-like" evidence="1">
    <location>
        <begin position="667"/>
        <end position="961"/>
    </location>
</feature>
<accession>A0A369QD74</accession>
<dbReference type="EMBL" id="QASA01000001">
    <property type="protein sequence ID" value="RDC62644.1"/>
    <property type="molecule type" value="Genomic_DNA"/>
</dbReference>
<dbReference type="SUPFAM" id="SSF52540">
    <property type="entry name" value="P-loop containing nucleoside triphosphate hydrolases"/>
    <property type="match status" value="1"/>
</dbReference>
<reference evidence="2 3" key="1">
    <citation type="submission" date="2018-04" db="EMBL/GenBank/DDBJ databases">
        <title>Adhaeribacter sp. HMF7616 genome sequencing and assembly.</title>
        <authorList>
            <person name="Kang H."/>
            <person name="Kang J."/>
            <person name="Cha I."/>
            <person name="Kim H."/>
            <person name="Joh K."/>
        </authorList>
    </citation>
    <scope>NUCLEOTIDE SEQUENCE [LARGE SCALE GENOMIC DNA]</scope>
    <source>
        <strain evidence="2 3">HMF7616</strain>
    </source>
</reference>
<gene>
    <name evidence="2" type="ORF">AHMF7616_01238</name>
</gene>
<proteinExistence type="predicted"/>
<dbReference type="Pfam" id="PF12705">
    <property type="entry name" value="PDDEXK_1"/>
    <property type="match status" value="1"/>
</dbReference>
<evidence type="ECO:0000259" key="1">
    <source>
        <dbReference type="Pfam" id="PF12705"/>
    </source>
</evidence>
<dbReference type="Gene3D" id="3.90.320.10">
    <property type="match status" value="1"/>
</dbReference>
<dbReference type="InterPro" id="IPR038726">
    <property type="entry name" value="PDDEXK_AddAB-type"/>
</dbReference>
<protein>
    <recommendedName>
        <fullName evidence="1">PD-(D/E)XK endonuclease-like domain-containing protein</fullName>
    </recommendedName>
</protein>